<evidence type="ECO:0000313" key="2">
    <source>
        <dbReference type="Proteomes" id="UP001155059"/>
    </source>
</evidence>
<sequence length="212" mass="23585">MKRIGITLRTCNPEAYHEPRDGLARDWYRLLAELGCANQWLLLPSLGDDSVSYARDQGVEALILSGGDDIGSDPLRDQSEYALLAHCVAEGLPVLGVCRGLQLIQRFFGGQLAPAERAVHVAQRHPISLLPAALQELPWLQGQPPSRSVNSFHGQQLLAPVPEVLRPWAVDAAGHCEALVHRHLKLAGIMWHPERDTVLHESDRQLCHWLFE</sequence>
<dbReference type="InterPro" id="IPR011697">
    <property type="entry name" value="Peptidase_C26"/>
</dbReference>
<dbReference type="PROSITE" id="PS51273">
    <property type="entry name" value="GATASE_TYPE_1"/>
    <property type="match status" value="1"/>
</dbReference>
<reference evidence="1 2" key="2">
    <citation type="journal article" date="2023" name="Plant Pathol.">
        <title>Dismantling and reorganizing Pseudomonas marginalis sensu#lato.</title>
        <authorList>
            <person name="Sawada H."/>
            <person name="Fujikawa T."/>
            <person name="Satou M."/>
        </authorList>
    </citation>
    <scope>NUCLEOTIDE SEQUENCE [LARGE SCALE GENOMIC DNA]</scope>
    <source>
        <strain evidence="1 2">MAFF 302030</strain>
    </source>
</reference>
<dbReference type="GO" id="GO:0016787">
    <property type="term" value="F:hydrolase activity"/>
    <property type="evidence" value="ECO:0007669"/>
    <property type="project" value="UniProtKB-KW"/>
</dbReference>
<accession>A0A9X2C5T5</accession>
<comment type="caution">
    <text evidence="1">The sequence shown here is derived from an EMBL/GenBank/DDBJ whole genome shotgun (WGS) entry which is preliminary data.</text>
</comment>
<keyword evidence="1" id="KW-0378">Hydrolase</keyword>
<dbReference type="Proteomes" id="UP001155059">
    <property type="component" value="Unassembled WGS sequence"/>
</dbReference>
<dbReference type="Pfam" id="PF07722">
    <property type="entry name" value="Peptidase_C26"/>
    <property type="match status" value="1"/>
</dbReference>
<protein>
    <submittedName>
        <fullName evidence="1">Gamma-glutamyl-gamma-aminobutyrate hydrolase family protein</fullName>
    </submittedName>
</protein>
<dbReference type="InterPro" id="IPR029062">
    <property type="entry name" value="Class_I_gatase-like"/>
</dbReference>
<reference evidence="1 2" key="1">
    <citation type="journal article" date="2022" name="Int. J. Syst. Evol. Microbiol.">
        <title>Pseudomonas aegrilactucae sp. nov. and Pseudomonas morbosilactucae sp. nov., pathogens causing bacterial rot of lettuce in Japan.</title>
        <authorList>
            <person name="Sawada H."/>
            <person name="Fujikawa T."/>
            <person name="Satou M."/>
        </authorList>
    </citation>
    <scope>NUCLEOTIDE SEQUENCE [LARGE SCALE GENOMIC DNA]</scope>
    <source>
        <strain evidence="1 2">MAFF 302030</strain>
    </source>
</reference>
<dbReference type="EMBL" id="JALQCW010000012">
    <property type="protein sequence ID" value="MCK9797454.1"/>
    <property type="molecule type" value="Genomic_DNA"/>
</dbReference>
<organism evidence="1 2">
    <name type="scientific">Pseudomonas morbosilactucae</name>
    <dbReference type="NCBI Taxonomy" id="2938197"/>
    <lineage>
        <taxon>Bacteria</taxon>
        <taxon>Pseudomonadati</taxon>
        <taxon>Pseudomonadota</taxon>
        <taxon>Gammaproteobacteria</taxon>
        <taxon>Pseudomonadales</taxon>
        <taxon>Pseudomonadaceae</taxon>
        <taxon>Pseudomonas</taxon>
    </lineage>
</organism>
<dbReference type="Gene3D" id="3.40.50.880">
    <property type="match status" value="1"/>
</dbReference>
<proteinExistence type="predicted"/>
<dbReference type="AlphaFoldDB" id="A0A9X2C5T5"/>
<dbReference type="SUPFAM" id="SSF52317">
    <property type="entry name" value="Class I glutamine amidotransferase-like"/>
    <property type="match status" value="1"/>
</dbReference>
<gene>
    <name evidence="1" type="ORF">M1B34_06810</name>
</gene>
<evidence type="ECO:0000313" key="1">
    <source>
        <dbReference type="EMBL" id="MCK9797454.1"/>
    </source>
</evidence>
<name>A0A9X2C5T5_9PSED</name>
<dbReference type="RefSeq" id="WP_268264718.1">
    <property type="nucleotide sequence ID" value="NZ_JALQCW010000012.1"/>
</dbReference>